<accession>A0A4Q7NZC2</accession>
<dbReference type="EMBL" id="SGXF01000009">
    <property type="protein sequence ID" value="RZS92358.1"/>
    <property type="molecule type" value="Genomic_DNA"/>
</dbReference>
<dbReference type="OrthoDB" id="190020at2"/>
<keyword evidence="2" id="KW-1185">Reference proteome</keyword>
<organism evidence="1 2">
    <name type="scientific">Cuneatibacter caecimuris</name>
    <dbReference type="NCBI Taxonomy" id="1796618"/>
    <lineage>
        <taxon>Bacteria</taxon>
        <taxon>Bacillati</taxon>
        <taxon>Bacillota</taxon>
        <taxon>Clostridia</taxon>
        <taxon>Lachnospirales</taxon>
        <taxon>Lachnospiraceae</taxon>
        <taxon>Cuneatibacter</taxon>
    </lineage>
</organism>
<proteinExistence type="predicted"/>
<comment type="caution">
    <text evidence="1">The sequence shown here is derived from an EMBL/GenBank/DDBJ whole genome shotgun (WGS) entry which is preliminary data.</text>
</comment>
<protein>
    <submittedName>
        <fullName evidence="1">Uncharacterized protein</fullName>
    </submittedName>
</protein>
<gene>
    <name evidence="1" type="ORF">EV209_3072</name>
</gene>
<sequence length="83" mass="10021">MWHRSTKKDLLAARMQRYENFYDHFFKSVYLRFLNETNDAARAEKMAADIFVKFYRVLDDLPSEAIAEKWIQMTAAEHMKKIK</sequence>
<dbReference type="Proteomes" id="UP000292927">
    <property type="component" value="Unassembled WGS sequence"/>
</dbReference>
<reference evidence="1 2" key="1">
    <citation type="submission" date="2019-02" db="EMBL/GenBank/DDBJ databases">
        <title>Genomic Encyclopedia of Type Strains, Phase IV (KMG-IV): sequencing the most valuable type-strain genomes for metagenomic binning, comparative biology and taxonomic classification.</title>
        <authorList>
            <person name="Goeker M."/>
        </authorList>
    </citation>
    <scope>NUCLEOTIDE SEQUENCE [LARGE SCALE GENOMIC DNA]</scope>
    <source>
        <strain evidence="1 2">DSM 29486</strain>
    </source>
</reference>
<evidence type="ECO:0000313" key="1">
    <source>
        <dbReference type="EMBL" id="RZS92358.1"/>
    </source>
</evidence>
<dbReference type="RefSeq" id="WP_130436302.1">
    <property type="nucleotide sequence ID" value="NZ_SGXF01000009.1"/>
</dbReference>
<name>A0A4Q7NZC2_9FIRM</name>
<evidence type="ECO:0000313" key="2">
    <source>
        <dbReference type="Proteomes" id="UP000292927"/>
    </source>
</evidence>
<dbReference type="AlphaFoldDB" id="A0A4Q7NZC2"/>